<evidence type="ECO:0000256" key="5">
    <source>
        <dbReference type="ARBA" id="ARBA00022448"/>
    </source>
</evidence>
<keyword evidence="6" id="KW-0679">Respiratory chain</keyword>
<evidence type="ECO:0000256" key="8">
    <source>
        <dbReference type="ARBA" id="ARBA00022967"/>
    </source>
</evidence>
<keyword evidence="13 16" id="KW-0472">Membrane</keyword>
<comment type="catalytic activity">
    <reaction evidence="15">
        <text>a ubiquinone + NADH + 5 H(+)(in) = a ubiquinol + NAD(+) + 4 H(+)(out)</text>
        <dbReference type="Rhea" id="RHEA:29091"/>
        <dbReference type="Rhea" id="RHEA-COMP:9565"/>
        <dbReference type="Rhea" id="RHEA-COMP:9566"/>
        <dbReference type="ChEBI" id="CHEBI:15378"/>
        <dbReference type="ChEBI" id="CHEBI:16389"/>
        <dbReference type="ChEBI" id="CHEBI:17976"/>
        <dbReference type="ChEBI" id="CHEBI:57540"/>
        <dbReference type="ChEBI" id="CHEBI:57945"/>
        <dbReference type="EC" id="7.1.1.2"/>
    </reaction>
</comment>
<keyword evidence="7 16" id="KW-0812">Transmembrane</keyword>
<feature type="transmembrane region" description="Helical" evidence="16">
    <location>
        <begin position="46"/>
        <end position="65"/>
    </location>
</feature>
<evidence type="ECO:0000256" key="13">
    <source>
        <dbReference type="ARBA" id="ARBA00023136"/>
    </source>
</evidence>
<feature type="transmembrane region" description="Helical" evidence="16">
    <location>
        <begin position="126"/>
        <end position="150"/>
    </location>
</feature>
<dbReference type="RefSeq" id="YP_010564699.1">
    <property type="nucleotide sequence ID" value="NC_068606.1"/>
</dbReference>
<keyword evidence="9" id="KW-0249">Electron transport</keyword>
<dbReference type="GO" id="GO:0031966">
    <property type="term" value="C:mitochondrial membrane"/>
    <property type="evidence" value="ECO:0007669"/>
    <property type="project" value="UniProtKB-SubCell"/>
</dbReference>
<keyword evidence="5" id="KW-0813">Transport</keyword>
<dbReference type="PANTHER" id="PTHR11435">
    <property type="entry name" value="NADH UBIQUINONE OXIDOREDUCTASE SUBUNIT ND6"/>
    <property type="match status" value="1"/>
</dbReference>
<evidence type="ECO:0000256" key="16">
    <source>
        <dbReference type="SAM" id="Phobius"/>
    </source>
</evidence>
<evidence type="ECO:0000256" key="12">
    <source>
        <dbReference type="ARBA" id="ARBA00023128"/>
    </source>
</evidence>
<keyword evidence="10 16" id="KW-1133">Transmembrane helix</keyword>
<proteinExistence type="inferred from homology"/>
<evidence type="ECO:0000256" key="7">
    <source>
        <dbReference type="ARBA" id="ARBA00022692"/>
    </source>
</evidence>
<evidence type="ECO:0000256" key="1">
    <source>
        <dbReference type="ARBA" id="ARBA00004225"/>
    </source>
</evidence>
<name>A0A9E8ADF6_9COLE</name>
<dbReference type="GO" id="GO:0008137">
    <property type="term" value="F:NADH dehydrogenase (ubiquinone) activity"/>
    <property type="evidence" value="ECO:0007669"/>
    <property type="project" value="UniProtKB-EC"/>
</dbReference>
<comment type="subcellular location">
    <subcellularLocation>
        <location evidence="1">Mitochondrion membrane</location>
        <topology evidence="1">Multi-pass membrane protein</topology>
    </subcellularLocation>
</comment>
<geneLocation type="mitochondrion" evidence="17"/>
<dbReference type="PANTHER" id="PTHR11435:SF1">
    <property type="entry name" value="NADH-UBIQUINONE OXIDOREDUCTASE CHAIN 6"/>
    <property type="match status" value="1"/>
</dbReference>
<reference evidence="17" key="1">
    <citation type="submission" date="2021-10" db="EMBL/GenBank/DDBJ databases">
        <title>The complete mitochondrial genome of Lordithon semirufus.</title>
        <authorList>
            <person name="Sun Y."/>
        </authorList>
    </citation>
    <scope>NUCLEOTIDE SEQUENCE</scope>
</reference>
<keyword evidence="11" id="KW-0520">NAD</keyword>
<dbReference type="EMBL" id="OK501152">
    <property type="protein sequence ID" value="UZA61076.1"/>
    <property type="molecule type" value="Genomic_DNA"/>
</dbReference>
<keyword evidence="8" id="KW-1278">Translocase</keyword>
<evidence type="ECO:0000313" key="17">
    <source>
        <dbReference type="EMBL" id="UZA61076.1"/>
    </source>
</evidence>
<evidence type="ECO:0000256" key="15">
    <source>
        <dbReference type="ARBA" id="ARBA00049551"/>
    </source>
</evidence>
<dbReference type="CTD" id="4541"/>
<evidence type="ECO:0000256" key="14">
    <source>
        <dbReference type="ARBA" id="ARBA00031019"/>
    </source>
</evidence>
<dbReference type="GeneID" id="76806041"/>
<dbReference type="InterPro" id="IPR050269">
    <property type="entry name" value="ComplexI_Subunit6"/>
</dbReference>
<dbReference type="AlphaFoldDB" id="A0A9E8ADF6"/>
<protein>
    <recommendedName>
        <fullName evidence="4">NADH-ubiquinone oxidoreductase chain 6</fullName>
        <ecNumber evidence="3">7.1.1.2</ecNumber>
    </recommendedName>
    <alternativeName>
        <fullName evidence="14">NADH dehydrogenase subunit 6</fullName>
    </alternativeName>
</protein>
<sequence length="164" mass="19011">MTLIILSLIFTTIFVLMNHPLTMGITLLLQTIIISLISGLLFLNFWYSYILFLIMVGGMLVLFVYMTSIASNEKFKFSLKISLFSSIFLFTLMSIWFISDKFMSPIFMKTNSINFMNMYELTLNKFINYPMMNIFLMIIIYLFITLVAVVKITNLKIGPLRPSA</sequence>
<gene>
    <name evidence="17" type="primary">ND6</name>
</gene>
<comment type="similarity">
    <text evidence="2">Belongs to the complex I subunit 6 family.</text>
</comment>
<organism evidence="17">
    <name type="scientific">Lordithon arcuatus</name>
    <dbReference type="NCBI Taxonomy" id="2992776"/>
    <lineage>
        <taxon>Eukaryota</taxon>
        <taxon>Metazoa</taxon>
        <taxon>Ecdysozoa</taxon>
        <taxon>Arthropoda</taxon>
        <taxon>Hexapoda</taxon>
        <taxon>Insecta</taxon>
        <taxon>Pterygota</taxon>
        <taxon>Neoptera</taxon>
        <taxon>Endopterygota</taxon>
        <taxon>Coleoptera</taxon>
        <taxon>Polyphaga</taxon>
        <taxon>Staphyliniformia</taxon>
        <taxon>Staphylinidae</taxon>
        <taxon>Tachyporinae group</taxon>
        <taxon>Tachyporinae</taxon>
        <taxon>Lordithon</taxon>
    </lineage>
</organism>
<evidence type="ECO:0000256" key="10">
    <source>
        <dbReference type="ARBA" id="ARBA00022989"/>
    </source>
</evidence>
<feature type="transmembrane region" description="Helical" evidence="16">
    <location>
        <begin position="77"/>
        <end position="98"/>
    </location>
</feature>
<evidence type="ECO:0000256" key="6">
    <source>
        <dbReference type="ARBA" id="ARBA00022660"/>
    </source>
</evidence>
<evidence type="ECO:0000256" key="3">
    <source>
        <dbReference type="ARBA" id="ARBA00012944"/>
    </source>
</evidence>
<evidence type="ECO:0000256" key="4">
    <source>
        <dbReference type="ARBA" id="ARBA00021095"/>
    </source>
</evidence>
<dbReference type="EC" id="7.1.1.2" evidence="3"/>
<evidence type="ECO:0000256" key="11">
    <source>
        <dbReference type="ARBA" id="ARBA00023027"/>
    </source>
</evidence>
<accession>A0A9E8ADF6</accession>
<evidence type="ECO:0000256" key="9">
    <source>
        <dbReference type="ARBA" id="ARBA00022982"/>
    </source>
</evidence>
<keyword evidence="12 17" id="KW-0496">Mitochondrion</keyword>
<evidence type="ECO:0000256" key="2">
    <source>
        <dbReference type="ARBA" id="ARBA00005698"/>
    </source>
</evidence>